<comment type="caution">
    <text evidence="15">The sequence shown here is derived from an EMBL/GenBank/DDBJ whole genome shotgun (WGS) entry which is preliminary data.</text>
</comment>
<evidence type="ECO:0000256" key="12">
    <source>
        <dbReference type="SAM" id="MobiDB-lite"/>
    </source>
</evidence>
<proteinExistence type="inferred from homology"/>
<keyword evidence="5" id="KW-0328">Glycosyltransferase</keyword>
<keyword evidence="7 13" id="KW-0812">Transmembrane</keyword>
<evidence type="ECO:0000313" key="16">
    <source>
        <dbReference type="Proteomes" id="UP000023152"/>
    </source>
</evidence>
<evidence type="ECO:0000256" key="3">
    <source>
        <dbReference type="ARBA" id="ARBA00006462"/>
    </source>
</evidence>
<dbReference type="OrthoDB" id="414175at2759"/>
<comment type="similarity">
    <text evidence="3">Belongs to the glycosyltransferase 31 family. Beta3-Gal-T subfamily.</text>
</comment>
<dbReference type="Gene3D" id="3.90.550.50">
    <property type="match status" value="1"/>
</dbReference>
<evidence type="ECO:0000256" key="8">
    <source>
        <dbReference type="ARBA" id="ARBA00022741"/>
    </source>
</evidence>
<dbReference type="Pfam" id="PF02434">
    <property type="entry name" value="Fringe"/>
    <property type="match status" value="1"/>
</dbReference>
<reference evidence="15 16" key="1">
    <citation type="journal article" date="2013" name="Curr. Biol.">
        <title>The Genome of the Foraminiferan Reticulomyxa filosa.</title>
        <authorList>
            <person name="Glockner G."/>
            <person name="Hulsmann N."/>
            <person name="Schleicher M."/>
            <person name="Noegel A.A."/>
            <person name="Eichinger L."/>
            <person name="Gallinger C."/>
            <person name="Pawlowski J."/>
            <person name="Sierra R."/>
            <person name="Euteneuer U."/>
            <person name="Pillet L."/>
            <person name="Moustafa A."/>
            <person name="Platzer M."/>
            <person name="Groth M."/>
            <person name="Szafranski K."/>
            <person name="Schliwa M."/>
        </authorList>
    </citation>
    <scope>NUCLEOTIDE SEQUENCE [LARGE SCALE GENOMIC DNA]</scope>
</reference>
<dbReference type="GO" id="GO:0000166">
    <property type="term" value="F:nucleotide binding"/>
    <property type="evidence" value="ECO:0007669"/>
    <property type="project" value="UniProtKB-KW"/>
</dbReference>
<keyword evidence="9" id="KW-0735">Signal-anchor</keyword>
<dbReference type="EC" id="2.4.1.122" evidence="4"/>
<evidence type="ECO:0000313" key="15">
    <source>
        <dbReference type="EMBL" id="ETO16507.1"/>
    </source>
</evidence>
<dbReference type="EMBL" id="ASPP01018170">
    <property type="protein sequence ID" value="ETO16507.1"/>
    <property type="molecule type" value="Genomic_DNA"/>
</dbReference>
<keyword evidence="11 13" id="KW-0472">Membrane</keyword>
<comment type="subcellular location">
    <subcellularLocation>
        <location evidence="1">Membrane</location>
        <topology evidence="1">Single-pass type II membrane protein</topology>
    </subcellularLocation>
</comment>
<comment type="pathway">
    <text evidence="2">Protein modification; protein glycosylation.</text>
</comment>
<dbReference type="GO" id="GO:0016263">
    <property type="term" value="F:glycoprotein-N-acetylgalactosamine 3-beta-galactosyltransferase activity"/>
    <property type="evidence" value="ECO:0007669"/>
    <property type="project" value="UniProtKB-EC"/>
</dbReference>
<dbReference type="PANTHER" id="PTHR23033">
    <property type="entry name" value="BETA1,3-GALACTOSYLTRANSFERASE"/>
    <property type="match status" value="1"/>
</dbReference>
<organism evidence="15 16">
    <name type="scientific">Reticulomyxa filosa</name>
    <dbReference type="NCBI Taxonomy" id="46433"/>
    <lineage>
        <taxon>Eukaryota</taxon>
        <taxon>Sar</taxon>
        <taxon>Rhizaria</taxon>
        <taxon>Retaria</taxon>
        <taxon>Foraminifera</taxon>
        <taxon>Monothalamids</taxon>
        <taxon>Reticulomyxidae</taxon>
        <taxon>Reticulomyxa</taxon>
    </lineage>
</organism>
<feature type="region of interest" description="Disordered" evidence="12">
    <location>
        <begin position="112"/>
        <end position="133"/>
    </location>
</feature>
<feature type="non-terminal residue" evidence="15">
    <location>
        <position position="309"/>
    </location>
</feature>
<evidence type="ECO:0000256" key="7">
    <source>
        <dbReference type="ARBA" id="ARBA00022692"/>
    </source>
</evidence>
<feature type="transmembrane region" description="Helical" evidence="13">
    <location>
        <begin position="12"/>
        <end position="34"/>
    </location>
</feature>
<dbReference type="AlphaFoldDB" id="X6MST3"/>
<feature type="domain" description="Fringe-like glycosyltransferase" evidence="14">
    <location>
        <begin position="192"/>
        <end position="299"/>
    </location>
</feature>
<protein>
    <recommendedName>
        <fullName evidence="4">N-acetylgalactosaminide beta-1,3-galactosyltransferase</fullName>
        <ecNumber evidence="4">2.4.1.122</ecNumber>
    </recommendedName>
</protein>
<sequence>MFISQLSKRRFATYLSVFLLIFAFIQIPVLFLLVERYLHSPPKDSTSRNVVSSDSEKQDFYVQGWQGGKIACLVLTLYPRNYKLIETIGNTWGKHCDGLFWIIDKYNGDYTNREDESKDQDEKDQNKDQDDQNKMKAIQDTSQMNLTHMQELYNGRVILIEVRRPPHPVKRNTWEKVHRMYSYFYAHLTTLHDYDWFVRVDDDVFVNMVALRDYLSLFNAMEYPWYIGHTLLDRWKDNIVYNAGNCYVISRYTLELIAPYFMTFPSLTPQQSRTHCVDFQAGNDDPHFGSCLNALGIHPVNTLDYYLRC</sequence>
<evidence type="ECO:0000256" key="2">
    <source>
        <dbReference type="ARBA" id="ARBA00004922"/>
    </source>
</evidence>
<evidence type="ECO:0000256" key="1">
    <source>
        <dbReference type="ARBA" id="ARBA00004606"/>
    </source>
</evidence>
<dbReference type="PANTHER" id="PTHR23033:SF14">
    <property type="entry name" value="GLYCOPROTEIN-N-ACETYLGALACTOSAMINE 3-BETA-GALACTOSYLTRANSFERASE 1-RELATED"/>
    <property type="match status" value="1"/>
</dbReference>
<dbReference type="InterPro" id="IPR026050">
    <property type="entry name" value="C1GALT1/C1GALT1_chp1"/>
</dbReference>
<dbReference type="Proteomes" id="UP000023152">
    <property type="component" value="Unassembled WGS sequence"/>
</dbReference>
<evidence type="ECO:0000256" key="10">
    <source>
        <dbReference type="ARBA" id="ARBA00022989"/>
    </source>
</evidence>
<name>X6MST3_RETFI</name>
<evidence type="ECO:0000256" key="5">
    <source>
        <dbReference type="ARBA" id="ARBA00022676"/>
    </source>
</evidence>
<keyword evidence="16" id="KW-1185">Reference proteome</keyword>
<gene>
    <name evidence="15" type="ORF">RFI_20832</name>
</gene>
<keyword evidence="6" id="KW-0808">Transferase</keyword>
<evidence type="ECO:0000256" key="4">
    <source>
        <dbReference type="ARBA" id="ARBA00012557"/>
    </source>
</evidence>
<evidence type="ECO:0000256" key="9">
    <source>
        <dbReference type="ARBA" id="ARBA00022968"/>
    </source>
</evidence>
<keyword evidence="10 13" id="KW-1133">Transmembrane helix</keyword>
<evidence type="ECO:0000256" key="6">
    <source>
        <dbReference type="ARBA" id="ARBA00022679"/>
    </source>
</evidence>
<dbReference type="GO" id="GO:0016020">
    <property type="term" value="C:membrane"/>
    <property type="evidence" value="ECO:0007669"/>
    <property type="project" value="UniProtKB-SubCell"/>
</dbReference>
<dbReference type="InterPro" id="IPR003378">
    <property type="entry name" value="Fringe-like_glycosylTrfase"/>
</dbReference>
<keyword evidence="8" id="KW-0547">Nucleotide-binding</keyword>
<accession>X6MST3</accession>
<evidence type="ECO:0000256" key="11">
    <source>
        <dbReference type="ARBA" id="ARBA00023136"/>
    </source>
</evidence>
<evidence type="ECO:0000259" key="14">
    <source>
        <dbReference type="Pfam" id="PF02434"/>
    </source>
</evidence>
<evidence type="ECO:0000256" key="13">
    <source>
        <dbReference type="SAM" id="Phobius"/>
    </source>
</evidence>